<protein>
    <submittedName>
        <fullName evidence="2">Uncharacterized protein YukE</fullName>
    </submittedName>
</protein>
<dbReference type="Proteomes" id="UP000320806">
    <property type="component" value="Unassembled WGS sequence"/>
</dbReference>
<sequence>MRRPIEGDPGVLRKAATALTGRADELSVQRGNQRNAVHAGLANWDGSGSMSFAGTFVTYGKDVDRAVAALRVVAGVVRTYADTLDRHQAEDRELRRKIVAAEFDVRVLRSEIRVATDPLSTAQAQKELTKAQGAVGDLTRQHDDLWLRHRRAVSTFRTGLERADPPEALWHLGARRLGLAKASIAALTKGRAAVTVIHLERKPTLTPNQTAAHTQATQKLQKGFITGNLDRVPGGGRVVRLLGPLAPVVGILDAARPGIKDVKTGGGYTGWRDAGTRLAGLAQIGGVIAMRTSARLPGAIAIGTWVVWKGANASYDNEDWLTEELPPILLKHVEQDVPAAMLIKYLAARPPHPDAARRRPPAPLRPAPPPMGPPAPPPAGFRGLKWYPPPPAEVGVPR</sequence>
<dbReference type="OrthoDB" id="3729127at2"/>
<accession>A0A542EIY9</accession>
<comment type="caution">
    <text evidence="2">The sequence shown here is derived from an EMBL/GenBank/DDBJ whole genome shotgun (WGS) entry which is preliminary data.</text>
</comment>
<feature type="region of interest" description="Disordered" evidence="1">
    <location>
        <begin position="351"/>
        <end position="398"/>
    </location>
</feature>
<dbReference type="InterPro" id="IPR036689">
    <property type="entry name" value="ESAT-6-like_sf"/>
</dbReference>
<dbReference type="AlphaFoldDB" id="A0A542EIY9"/>
<proteinExistence type="predicted"/>
<evidence type="ECO:0000256" key="1">
    <source>
        <dbReference type="SAM" id="MobiDB-lite"/>
    </source>
</evidence>
<dbReference type="EMBL" id="VFMO01000001">
    <property type="protein sequence ID" value="TQJ15279.1"/>
    <property type="molecule type" value="Genomic_DNA"/>
</dbReference>
<name>A0A542EIY9_9MICO</name>
<evidence type="ECO:0000313" key="2">
    <source>
        <dbReference type="EMBL" id="TQJ15279.1"/>
    </source>
</evidence>
<reference evidence="2 3" key="1">
    <citation type="submission" date="2019-06" db="EMBL/GenBank/DDBJ databases">
        <title>Sequencing the genomes of 1000 actinobacteria strains.</title>
        <authorList>
            <person name="Klenk H.-P."/>
        </authorList>
    </citation>
    <scope>NUCLEOTIDE SEQUENCE [LARGE SCALE GENOMIC DNA]</scope>
    <source>
        <strain evidence="2 3">DSM 19828</strain>
    </source>
</reference>
<dbReference type="Gene3D" id="1.10.287.1060">
    <property type="entry name" value="ESAT-6-like"/>
    <property type="match status" value="1"/>
</dbReference>
<dbReference type="RefSeq" id="WP_141928886.1">
    <property type="nucleotide sequence ID" value="NZ_BAABCI010000022.1"/>
</dbReference>
<keyword evidence="3" id="KW-1185">Reference proteome</keyword>
<evidence type="ECO:0000313" key="3">
    <source>
        <dbReference type="Proteomes" id="UP000320806"/>
    </source>
</evidence>
<feature type="compositionally biased region" description="Pro residues" evidence="1">
    <location>
        <begin position="361"/>
        <end position="379"/>
    </location>
</feature>
<dbReference type="SUPFAM" id="SSF140453">
    <property type="entry name" value="EsxAB dimer-like"/>
    <property type="match status" value="1"/>
</dbReference>
<organism evidence="2 3">
    <name type="scientific">Yimella lutea</name>
    <dbReference type="NCBI Taxonomy" id="587872"/>
    <lineage>
        <taxon>Bacteria</taxon>
        <taxon>Bacillati</taxon>
        <taxon>Actinomycetota</taxon>
        <taxon>Actinomycetes</taxon>
        <taxon>Micrococcales</taxon>
        <taxon>Dermacoccaceae</taxon>
        <taxon>Yimella</taxon>
    </lineage>
</organism>
<gene>
    <name evidence="2" type="ORF">FB459_2818</name>
</gene>